<keyword evidence="7" id="KW-0472">Membrane</keyword>
<reference evidence="9" key="1">
    <citation type="journal article" date="2002" name="Science">
        <title>The draft genome of Ciona intestinalis: insights into chordate and vertebrate origins.</title>
        <authorList>
            <person name="Dehal P."/>
            <person name="Satou Y."/>
            <person name="Campbell R.K."/>
            <person name="Chapman J."/>
            <person name="Degnan B."/>
            <person name="De Tomaso A."/>
            <person name="Davidson B."/>
            <person name="Di Gregorio A."/>
            <person name="Gelpke M."/>
            <person name="Goodstein D.M."/>
            <person name="Harafuji N."/>
            <person name="Hastings K.E."/>
            <person name="Ho I."/>
            <person name="Hotta K."/>
            <person name="Huang W."/>
            <person name="Kawashima T."/>
            <person name="Lemaire P."/>
            <person name="Martinez D."/>
            <person name="Meinertzhagen I.A."/>
            <person name="Necula S."/>
            <person name="Nonaka M."/>
            <person name="Putnam N."/>
            <person name="Rash S."/>
            <person name="Saiga H."/>
            <person name="Satake M."/>
            <person name="Terry A."/>
            <person name="Yamada L."/>
            <person name="Wang H.G."/>
            <person name="Awazu S."/>
            <person name="Azumi K."/>
            <person name="Boore J."/>
            <person name="Branno M."/>
            <person name="Chin-Bow S."/>
            <person name="DeSantis R."/>
            <person name="Doyle S."/>
            <person name="Francino P."/>
            <person name="Keys D.N."/>
            <person name="Haga S."/>
            <person name="Hayashi H."/>
            <person name="Hino K."/>
            <person name="Imai K.S."/>
            <person name="Inaba K."/>
            <person name="Kano S."/>
            <person name="Kobayashi K."/>
            <person name="Kobayashi M."/>
            <person name="Lee B.I."/>
            <person name="Makabe K.W."/>
            <person name="Manohar C."/>
            <person name="Matassi G."/>
            <person name="Medina M."/>
            <person name="Mochizuki Y."/>
            <person name="Mount S."/>
            <person name="Morishita T."/>
            <person name="Miura S."/>
            <person name="Nakayama A."/>
            <person name="Nishizaka S."/>
            <person name="Nomoto H."/>
            <person name="Ohta F."/>
            <person name="Oishi K."/>
            <person name="Rigoutsos I."/>
            <person name="Sano M."/>
            <person name="Sasaki A."/>
            <person name="Sasakura Y."/>
            <person name="Shoguchi E."/>
            <person name="Shin-i T."/>
            <person name="Spagnuolo A."/>
            <person name="Stainier D."/>
            <person name="Suzuki M.M."/>
            <person name="Tassy O."/>
            <person name="Takatori N."/>
            <person name="Tokuoka M."/>
            <person name="Yagi K."/>
            <person name="Yoshizaki F."/>
            <person name="Wada S."/>
            <person name="Zhang C."/>
            <person name="Hyatt P.D."/>
            <person name="Larimer F."/>
            <person name="Detter C."/>
            <person name="Doggett N."/>
            <person name="Glavina T."/>
            <person name="Hawkins T."/>
            <person name="Richardson P."/>
            <person name="Lucas S."/>
            <person name="Kohara Y."/>
            <person name="Levine M."/>
            <person name="Satoh N."/>
            <person name="Rokhsar D.S."/>
        </authorList>
    </citation>
    <scope>NUCLEOTIDE SEQUENCE [LARGE SCALE GENOMIC DNA]</scope>
</reference>
<proteinExistence type="inferred from homology"/>
<dbReference type="FunFam" id="1.10.630.10:FF:000094">
    <property type="entry name" value="cytochrome P450 2J6-like"/>
    <property type="match status" value="1"/>
</dbReference>
<evidence type="ECO:0000256" key="2">
    <source>
        <dbReference type="ARBA" id="ARBA00010617"/>
    </source>
</evidence>
<reference evidence="8" key="3">
    <citation type="submission" date="2025-08" db="UniProtKB">
        <authorList>
            <consortium name="Ensembl"/>
        </authorList>
    </citation>
    <scope>IDENTIFICATION</scope>
</reference>
<protein>
    <submittedName>
        <fullName evidence="8">Uncharacterized protein</fullName>
    </submittedName>
</protein>
<organism evidence="8 9">
    <name type="scientific">Ciona intestinalis</name>
    <name type="common">Transparent sea squirt</name>
    <name type="synonym">Ascidia intestinalis</name>
    <dbReference type="NCBI Taxonomy" id="7719"/>
    <lineage>
        <taxon>Eukaryota</taxon>
        <taxon>Metazoa</taxon>
        <taxon>Chordata</taxon>
        <taxon>Tunicata</taxon>
        <taxon>Ascidiacea</taxon>
        <taxon>Phlebobranchia</taxon>
        <taxon>Cionidae</taxon>
        <taxon>Ciona</taxon>
    </lineage>
</organism>
<dbReference type="PANTHER" id="PTHR24300">
    <property type="entry name" value="CYTOCHROME P450 508A4-RELATED"/>
    <property type="match status" value="1"/>
</dbReference>
<dbReference type="PROSITE" id="PS00086">
    <property type="entry name" value="CYTOCHROME_P450"/>
    <property type="match status" value="1"/>
</dbReference>
<dbReference type="GO" id="GO:0006805">
    <property type="term" value="P:xenobiotic metabolic process"/>
    <property type="evidence" value="ECO:0000318"/>
    <property type="project" value="GO_Central"/>
</dbReference>
<dbReference type="PRINTS" id="PR00385">
    <property type="entry name" value="P450"/>
</dbReference>
<accession>F6ZC68</accession>
<dbReference type="InterPro" id="IPR001128">
    <property type="entry name" value="Cyt_P450"/>
</dbReference>
<dbReference type="GO" id="GO:0005737">
    <property type="term" value="C:cytoplasm"/>
    <property type="evidence" value="ECO:0000318"/>
    <property type="project" value="GO_Central"/>
</dbReference>
<dbReference type="OMA" id="SVNMQRQ"/>
<dbReference type="Proteomes" id="UP000008144">
    <property type="component" value="Chromosome 10"/>
</dbReference>
<keyword evidence="6" id="KW-0503">Monooxygenase</keyword>
<dbReference type="InterPro" id="IPR017972">
    <property type="entry name" value="Cyt_P450_CS"/>
</dbReference>
<dbReference type="PANTHER" id="PTHR24300:SF397">
    <property type="entry name" value="CYTOCHROME P450 2U1"/>
    <property type="match status" value="1"/>
</dbReference>
<comment type="similarity">
    <text evidence="2 6">Belongs to the cytochrome P450 family.</text>
</comment>
<dbReference type="GO" id="GO:0008202">
    <property type="term" value="P:steroid metabolic process"/>
    <property type="evidence" value="ECO:0000318"/>
    <property type="project" value="GO_Central"/>
</dbReference>
<evidence type="ECO:0000313" key="8">
    <source>
        <dbReference type="Ensembl" id="ENSCINP00000026458.2"/>
    </source>
</evidence>
<keyword evidence="7" id="KW-0812">Transmembrane</keyword>
<name>F6ZC68_CIOIN</name>
<dbReference type="GO" id="GO:0020037">
    <property type="term" value="F:heme binding"/>
    <property type="evidence" value="ECO:0000318"/>
    <property type="project" value="GO_Central"/>
</dbReference>
<dbReference type="GO" id="GO:0008395">
    <property type="term" value="F:steroid hydroxylase activity"/>
    <property type="evidence" value="ECO:0000318"/>
    <property type="project" value="GO_Central"/>
</dbReference>
<evidence type="ECO:0000256" key="4">
    <source>
        <dbReference type="ARBA" id="ARBA00023004"/>
    </source>
</evidence>
<dbReference type="SUPFAM" id="SSF48264">
    <property type="entry name" value="Cytochrome P450"/>
    <property type="match status" value="1"/>
</dbReference>
<keyword evidence="9" id="KW-1185">Reference proteome</keyword>
<dbReference type="Ensembl" id="ENSCINT00000026704.2">
    <property type="protein sequence ID" value="ENSCINP00000026458.2"/>
    <property type="gene ID" value="ENSCING00000014704.2"/>
</dbReference>
<dbReference type="PRINTS" id="PR00463">
    <property type="entry name" value="EP450I"/>
</dbReference>
<evidence type="ECO:0000256" key="6">
    <source>
        <dbReference type="RuleBase" id="RU000461"/>
    </source>
</evidence>
<keyword evidence="4 5" id="KW-0408">Iron</keyword>
<keyword evidence="3 5" id="KW-0479">Metal-binding</keyword>
<evidence type="ECO:0000313" key="9">
    <source>
        <dbReference type="Proteomes" id="UP000008144"/>
    </source>
</evidence>
<dbReference type="GO" id="GO:0005506">
    <property type="term" value="F:iron ion binding"/>
    <property type="evidence" value="ECO:0007669"/>
    <property type="project" value="InterPro"/>
</dbReference>
<sequence length="502" mass="57703">SMETLLTSAAILTCVLFVVYDTWWRFLGTSGTLRGRNGFPVFGCFPLLGKNKERVFMNWSRTSYGPIYYARLGASRVLVLNGYEAVREALVLRPQAFAGRCKTELMKLLYEGQHGIMQLDHGPMWKAQRKFGQNALGSLGMGKRSLQSKIVNEFNCLSSTLEEELLANGSKGAYLDEMLWLYAANVISLLIFNESFDPDNEKWFGAMRENIRSHTASQCSRRERFLYLLMYVPFLKNLPLVRQQLNVTIQGRKTKLAKFKQFVENHRQSRDPDDPRDFIDCYLNTMDSKSANDRLHFTEKQLLYFMNDLFIAGTETSSNTNSWALLLLLKNPEVMKRLRDEIDSLGREPTLEDEYKMPYTRAVMQEIFRYRPALPCNIIPRKTTTSIELNGHSIPAGMPVIANLWSVHHDPVTWAPDPETFRPERHLNRDGEFMTSDHVMPFSVGLRSCIGRNLARNELFIFLTSILRRFNLEFADGCYVDDMTGESGLLLHPPPYKLSFSS</sequence>
<dbReference type="AlphaFoldDB" id="F6ZC68"/>
<keyword evidence="5 6" id="KW-0349">Heme</keyword>
<evidence type="ECO:0000256" key="7">
    <source>
        <dbReference type="SAM" id="Phobius"/>
    </source>
</evidence>
<dbReference type="InterPro" id="IPR036396">
    <property type="entry name" value="Cyt_P450_sf"/>
</dbReference>
<reference evidence="8" key="4">
    <citation type="submission" date="2025-09" db="UniProtKB">
        <authorList>
            <consortium name="Ensembl"/>
        </authorList>
    </citation>
    <scope>IDENTIFICATION</scope>
</reference>
<feature type="transmembrane region" description="Helical" evidence="7">
    <location>
        <begin position="6"/>
        <end position="27"/>
    </location>
</feature>
<dbReference type="InterPro" id="IPR002401">
    <property type="entry name" value="Cyt_P450_E_grp-I"/>
</dbReference>
<dbReference type="HOGENOM" id="CLU_001570_22_3_1"/>
<dbReference type="GeneTree" id="ENSGT00940000160689"/>
<dbReference type="STRING" id="7719.ENSCINP00000026458"/>
<keyword evidence="6" id="KW-0560">Oxidoreductase</keyword>
<evidence type="ECO:0000256" key="3">
    <source>
        <dbReference type="ARBA" id="ARBA00022723"/>
    </source>
</evidence>
<dbReference type="InterPro" id="IPR050182">
    <property type="entry name" value="Cytochrome_P450_fam2"/>
</dbReference>
<dbReference type="EMBL" id="EAAA01000491">
    <property type="status" value="NOT_ANNOTATED_CDS"/>
    <property type="molecule type" value="Genomic_DNA"/>
</dbReference>
<reference evidence="8" key="2">
    <citation type="journal article" date="2008" name="Genome Biol.">
        <title>Improved genome assembly and evidence-based global gene model set for the chordate Ciona intestinalis: new insight into intron and operon populations.</title>
        <authorList>
            <person name="Satou Y."/>
            <person name="Mineta K."/>
            <person name="Ogasawara M."/>
            <person name="Sasakura Y."/>
            <person name="Shoguchi E."/>
            <person name="Ueno K."/>
            <person name="Yamada L."/>
            <person name="Matsumoto J."/>
            <person name="Wasserscheid J."/>
            <person name="Dewar K."/>
            <person name="Wiley G.B."/>
            <person name="Macmil S.L."/>
            <person name="Roe B.A."/>
            <person name="Zeller R.W."/>
            <person name="Hastings K.E."/>
            <person name="Lemaire P."/>
            <person name="Lindquist E."/>
            <person name="Endo T."/>
            <person name="Hotta K."/>
            <person name="Inaba K."/>
        </authorList>
    </citation>
    <scope>NUCLEOTIDE SEQUENCE [LARGE SCALE GENOMIC DNA]</scope>
    <source>
        <strain evidence="8">wild type</strain>
    </source>
</reference>
<dbReference type="GO" id="GO:0016712">
    <property type="term" value="F:oxidoreductase activity, acting on paired donors, with incorporation or reduction of molecular oxygen, reduced flavin or flavoprotein as one donor, and incorporation of one atom of oxygen"/>
    <property type="evidence" value="ECO:0000318"/>
    <property type="project" value="GO_Central"/>
</dbReference>
<evidence type="ECO:0000256" key="5">
    <source>
        <dbReference type="PIRSR" id="PIRSR602401-1"/>
    </source>
</evidence>
<dbReference type="InParanoid" id="F6ZC68"/>
<evidence type="ECO:0000256" key="1">
    <source>
        <dbReference type="ARBA" id="ARBA00001971"/>
    </source>
</evidence>
<keyword evidence="7" id="KW-1133">Transmembrane helix</keyword>
<comment type="cofactor">
    <cofactor evidence="1 5">
        <name>heme</name>
        <dbReference type="ChEBI" id="CHEBI:30413"/>
    </cofactor>
</comment>
<feature type="binding site" description="axial binding residue" evidence="5">
    <location>
        <position position="449"/>
    </location>
    <ligand>
        <name>heme</name>
        <dbReference type="ChEBI" id="CHEBI:30413"/>
    </ligand>
    <ligandPart>
        <name>Fe</name>
        <dbReference type="ChEBI" id="CHEBI:18248"/>
    </ligandPart>
</feature>
<dbReference type="GO" id="GO:0006082">
    <property type="term" value="P:organic acid metabolic process"/>
    <property type="evidence" value="ECO:0000318"/>
    <property type="project" value="GO_Central"/>
</dbReference>
<dbReference type="Gene3D" id="1.10.630.10">
    <property type="entry name" value="Cytochrome P450"/>
    <property type="match status" value="1"/>
</dbReference>
<dbReference type="Pfam" id="PF00067">
    <property type="entry name" value="p450"/>
    <property type="match status" value="1"/>
</dbReference>